<evidence type="ECO:0008006" key="2">
    <source>
        <dbReference type="Google" id="ProtNLM"/>
    </source>
</evidence>
<evidence type="ECO:0000313" key="1">
    <source>
        <dbReference type="EMBL" id="CAA6808401.1"/>
    </source>
</evidence>
<proteinExistence type="predicted"/>
<dbReference type="PROSITE" id="PS51257">
    <property type="entry name" value="PROKAR_LIPOPROTEIN"/>
    <property type="match status" value="1"/>
</dbReference>
<dbReference type="InterPro" id="IPR036280">
    <property type="entry name" value="Multihaem_cyt_sf"/>
</dbReference>
<dbReference type="EMBL" id="CACVAX010000018">
    <property type="protein sequence ID" value="CAA6808401.1"/>
    <property type="molecule type" value="Genomic_DNA"/>
</dbReference>
<reference evidence="1" key="1">
    <citation type="submission" date="2020-01" db="EMBL/GenBank/DDBJ databases">
        <authorList>
            <person name="Meier V. D."/>
            <person name="Meier V D."/>
        </authorList>
    </citation>
    <scope>NUCLEOTIDE SEQUENCE</scope>
    <source>
        <strain evidence="1">HLG_WM_MAG_04</strain>
    </source>
</reference>
<accession>A0A6S6SRS8</accession>
<sequence>MKKFYQIIIVIFYGIFLIGCISSTDKTVESGTADITECAPIQGVLDGADFIPKTAISNHEDDGRTHPDLFYIAWAQLDARTDLRFPEEGYDDTGFEDKLLVSRKEQDGSYKTWQIYPALDNECSDVEKVRIQSFDVAPDGRSLYISMSKPVFDPNDTLKANDLNPNRNLGIFKMDISTKKITPITHDYSVSYSYPTYIGNDEETNHEMLIISKTVTKDDIPMNYKTSAVMLDEYDRAPAPLIHKLDTVTGSITRIGFNNSHQTEPVVINQEGNIPLVVFTEWEHQATVNRFSLWKMQIDGSDNFMFYGQEARPDNSQANIYQARQVKSGPYKDYILMGQATRTGNMGSFIGEGDILMTKRAVLDLRSPAISLSKLDATSGVEYNLARNPEHYNDESFAYAYRADVDSSYGIYIKDYPEDINATVDSSSGKMVISADNYHFMQPRSYYPPVSKTVAPGVTELSENRISFTNDNLNGKSGFLVETLGRSNNGVQNQLNGIDTKDIRMQFFVPSHHFSDSYAIGLEDSQELTIPSSRMIETEADGSLGVILKEGLYVWKVNKKFEFTDGSGNANNLWLPIRVERQEVSFVKNRVNACNQCHQDRNQDVIDHFENYVSTAQTKMKGNLADVINTDKDISEYNATNEIPDFQKNIAPLFAKPALNGGGSCISCHNATDKLNLSNMTGISVMNATYRNFVLGAHKMPDSEEVFPYNYTSINPMGMDDEYHPAPFLWSLLLNDDLTVPEDEEHSNTSSRDLDRNNDYGAKYSENVLSEINRVNALYDHSKHWSSEDTQAIITYGSTRLAAGLSDKISFIKNSLSTNTPQAQKAYQALVANCYSCHNNHTSGGMNDNGFEDVKPKEKRFNDNVLLRNTETRFVVHRYLANKGDTKYSQYSWQSNLRTSMSRTLGSALHRIDFNDIDNSELLVYARGYYKASNGDQIPLNDTIKAHSGYMTEGTDAYTAVSNWLNNISMTNQEANITTPIQAIVLKEYDEPGYIKDEDNNSVNITWSDADEELSQAFISGSGTTEHTFNDSMLALEYQDFVSAKLKAYAILGDRGDQNFTFTVTDGLNPSSVQTVPVTVTSDYIVPEPNATLPPAYLYFTDRNTSMLKKLDTNGSIQDIGEIEGFNADWTTMYRRADKGWLYFLNQEEQRIYVVEENSSNVLFNITLNHEPNKETVTHKQTMYLLWWRPAEGTFGEEDYRAGELQGLLESKLSKTKNGDFYVSLGDGESSMSTVVPEWRTKMPDGGNTIGVYVWRQATFMSKFVNEGMDRLNVLNLVTGKAKSMTDFSFEAKTVNGVDYNASDYHNVRAIVVAEDGAFYGFNKDLNTPVETFNFDPIEKIQKKVLVPTWLQNYIDDYQNYATPFLVIEPRE</sequence>
<dbReference type="SUPFAM" id="SSF48695">
    <property type="entry name" value="Multiheme cytochromes"/>
    <property type="match status" value="2"/>
</dbReference>
<organism evidence="1">
    <name type="scientific">uncultured Sulfurovum sp</name>
    <dbReference type="NCBI Taxonomy" id="269237"/>
    <lineage>
        <taxon>Bacteria</taxon>
        <taxon>Pseudomonadati</taxon>
        <taxon>Campylobacterota</taxon>
        <taxon>Epsilonproteobacteria</taxon>
        <taxon>Campylobacterales</taxon>
        <taxon>Sulfurovaceae</taxon>
        <taxon>Sulfurovum</taxon>
        <taxon>environmental samples</taxon>
    </lineage>
</organism>
<protein>
    <recommendedName>
        <fullName evidence="2">Hydrazine synthase alpha subunit middle domain-containing protein</fullName>
    </recommendedName>
</protein>
<gene>
    <name evidence="1" type="ORF">HELGO_WM3863</name>
</gene>
<name>A0A6S6SRS8_9BACT</name>